<dbReference type="InterPro" id="IPR002347">
    <property type="entry name" value="SDR_fam"/>
</dbReference>
<dbReference type="PRINTS" id="PR00080">
    <property type="entry name" value="SDRFAMILY"/>
</dbReference>
<dbReference type="Proteomes" id="UP000613743">
    <property type="component" value="Unassembled WGS sequence"/>
</dbReference>
<reference evidence="3" key="2">
    <citation type="submission" date="2020-09" db="EMBL/GenBank/DDBJ databases">
        <authorList>
            <person name="Sun Q."/>
            <person name="Ohkuma M."/>
        </authorList>
    </citation>
    <scope>NUCLEOTIDE SEQUENCE</scope>
    <source>
        <strain evidence="3">JCM 30804</strain>
    </source>
</reference>
<name>A0A917JU59_9GAMM</name>
<evidence type="ECO:0000256" key="2">
    <source>
        <dbReference type="ARBA" id="ARBA00023002"/>
    </source>
</evidence>
<dbReference type="AlphaFoldDB" id="A0A917JU59"/>
<gene>
    <name evidence="3" type="ORF">GCM10009332_23420</name>
</gene>
<dbReference type="Gene3D" id="3.40.50.720">
    <property type="entry name" value="NAD(P)-binding Rossmann-like Domain"/>
    <property type="match status" value="1"/>
</dbReference>
<comment type="similarity">
    <text evidence="1">Belongs to the short-chain dehydrogenases/reductases (SDR) family.</text>
</comment>
<dbReference type="InterPro" id="IPR036291">
    <property type="entry name" value="NAD(P)-bd_dom_sf"/>
</dbReference>
<accession>A0A917JU59</accession>
<evidence type="ECO:0000313" key="4">
    <source>
        <dbReference type="Proteomes" id="UP000613743"/>
    </source>
</evidence>
<comment type="caution">
    <text evidence="3">The sequence shown here is derived from an EMBL/GenBank/DDBJ whole genome shotgun (WGS) entry which is preliminary data.</text>
</comment>
<sequence length="247" mass="26893">MDKWALITGAAKRVGAEIAEQLHQDGFNIVIHYHHSGVEAQALCDKFNQRRDGSALLLQSSLDSEEDIKQIIDAIESLAISLHILVNNASSFHKTTIEHCNFRTFQQTLTTNLVAPYLLSVGLRHLLSNNQGTIINLVDIHAKKPLQDHGLYSISKAGLEMATLSLAQELAPDIRVNGVAPGAILWPENSSIAVQRQIQEQIPLNKLGSPNDIANAIKFLVNASYITGQIITVDGGRSICGYQGAKS</sequence>
<dbReference type="NCBIfam" id="NF006598">
    <property type="entry name" value="PRK09135.1"/>
    <property type="match status" value="1"/>
</dbReference>
<dbReference type="PRINTS" id="PR00081">
    <property type="entry name" value="GDHRDH"/>
</dbReference>
<evidence type="ECO:0000313" key="3">
    <source>
        <dbReference type="EMBL" id="GGI85428.1"/>
    </source>
</evidence>
<keyword evidence="4" id="KW-1185">Reference proteome</keyword>
<dbReference type="Pfam" id="PF13561">
    <property type="entry name" value="adh_short_C2"/>
    <property type="match status" value="1"/>
</dbReference>
<organism evidence="3 4">
    <name type="scientific">Shewanella gelidii</name>
    <dbReference type="NCBI Taxonomy" id="1642821"/>
    <lineage>
        <taxon>Bacteria</taxon>
        <taxon>Pseudomonadati</taxon>
        <taxon>Pseudomonadota</taxon>
        <taxon>Gammaproteobacteria</taxon>
        <taxon>Alteromonadales</taxon>
        <taxon>Shewanellaceae</taxon>
        <taxon>Shewanella</taxon>
    </lineage>
</organism>
<proteinExistence type="inferred from homology"/>
<reference evidence="3" key="1">
    <citation type="journal article" date="2014" name="Int. J. Syst. Evol. Microbiol.">
        <title>Complete genome sequence of Corynebacterium casei LMG S-19264T (=DSM 44701T), isolated from a smear-ripened cheese.</title>
        <authorList>
            <consortium name="US DOE Joint Genome Institute (JGI-PGF)"/>
            <person name="Walter F."/>
            <person name="Albersmeier A."/>
            <person name="Kalinowski J."/>
            <person name="Ruckert C."/>
        </authorList>
    </citation>
    <scope>NUCLEOTIDE SEQUENCE</scope>
    <source>
        <strain evidence="3">JCM 30804</strain>
    </source>
</reference>
<protein>
    <submittedName>
        <fullName evidence="3">Pteridine reductase</fullName>
    </submittedName>
</protein>
<dbReference type="PANTHER" id="PTHR43639:SF1">
    <property type="entry name" value="SHORT-CHAIN DEHYDROGENASE_REDUCTASE FAMILY PROTEIN"/>
    <property type="match status" value="1"/>
</dbReference>
<dbReference type="EMBL" id="BMPZ01000006">
    <property type="protein sequence ID" value="GGI85428.1"/>
    <property type="molecule type" value="Genomic_DNA"/>
</dbReference>
<evidence type="ECO:0000256" key="1">
    <source>
        <dbReference type="ARBA" id="ARBA00006484"/>
    </source>
</evidence>
<keyword evidence="2" id="KW-0560">Oxidoreductase</keyword>
<dbReference type="SUPFAM" id="SSF51735">
    <property type="entry name" value="NAD(P)-binding Rossmann-fold domains"/>
    <property type="match status" value="1"/>
</dbReference>
<dbReference type="GO" id="GO:0016491">
    <property type="term" value="F:oxidoreductase activity"/>
    <property type="evidence" value="ECO:0007669"/>
    <property type="project" value="UniProtKB-KW"/>
</dbReference>
<dbReference type="RefSeq" id="WP_188921132.1">
    <property type="nucleotide sequence ID" value="NZ_BMPZ01000006.1"/>
</dbReference>
<dbReference type="PANTHER" id="PTHR43639">
    <property type="entry name" value="OXIDOREDUCTASE, SHORT-CHAIN DEHYDROGENASE/REDUCTASE FAMILY (AFU_ORTHOLOGUE AFUA_5G02870)"/>
    <property type="match status" value="1"/>
</dbReference>